<evidence type="ECO:0000313" key="3">
    <source>
        <dbReference type="EMBL" id="CAG2250080.1"/>
    </source>
</evidence>
<gene>
    <name evidence="3" type="ORF">MEDL_61792</name>
</gene>
<feature type="transmembrane region" description="Helical" evidence="2">
    <location>
        <begin position="205"/>
        <end position="231"/>
    </location>
</feature>
<protein>
    <submittedName>
        <fullName evidence="3">Uncharacterized protein</fullName>
    </submittedName>
</protein>
<proteinExistence type="predicted"/>
<feature type="region of interest" description="Disordered" evidence="1">
    <location>
        <begin position="240"/>
        <end position="302"/>
    </location>
</feature>
<sequence length="314" mass="34915">MLVTSFHCTLEGNAGVYRSLKLSTVVDWFQLQFVVVKSKCYLLFSGDKMKLLFTAVSLLHFLAPVIGKSEKTYTFGEDCSVILKHIDEEKSITILYNGRGDINSWCDDMSFIGRDDGYLNEYEICITPEVYEDPDCAVELQYRESYDGTPLKKYTCNDKPTTKYCGEQDEYMYIYLIHKYSRNLQNVQVKLKVEAVMTYNYYTRIGIIIGSVVGGILVICVVIGVILCIACRGRRSPGQVMNPGTGVRMGQFQSPNASQPAGNYAPPLTGSYPTQPTGSQPTQQTGNGHTPSAPAFVGYTYNAPPPAYNTASKM</sequence>
<keyword evidence="2" id="KW-1133">Transmembrane helix</keyword>
<evidence type="ECO:0000313" key="4">
    <source>
        <dbReference type="Proteomes" id="UP000683360"/>
    </source>
</evidence>
<reference evidence="3" key="1">
    <citation type="submission" date="2021-03" db="EMBL/GenBank/DDBJ databases">
        <authorList>
            <person name="Bekaert M."/>
        </authorList>
    </citation>
    <scope>NUCLEOTIDE SEQUENCE</scope>
</reference>
<dbReference type="Proteomes" id="UP000683360">
    <property type="component" value="Unassembled WGS sequence"/>
</dbReference>
<comment type="caution">
    <text evidence="3">The sequence shown here is derived from an EMBL/GenBank/DDBJ whole genome shotgun (WGS) entry which is preliminary data.</text>
</comment>
<dbReference type="OrthoDB" id="6108429at2759"/>
<feature type="compositionally biased region" description="Polar residues" evidence="1">
    <location>
        <begin position="251"/>
        <end position="261"/>
    </location>
</feature>
<dbReference type="AlphaFoldDB" id="A0A8S3V0N4"/>
<accession>A0A8S3V0N4</accession>
<keyword evidence="2" id="KW-0472">Membrane</keyword>
<feature type="compositionally biased region" description="Low complexity" evidence="1">
    <location>
        <begin position="273"/>
        <end position="288"/>
    </location>
</feature>
<dbReference type="EMBL" id="CAJPWZ010003030">
    <property type="protein sequence ID" value="CAG2250080.1"/>
    <property type="molecule type" value="Genomic_DNA"/>
</dbReference>
<keyword evidence="2" id="KW-0812">Transmembrane</keyword>
<keyword evidence="4" id="KW-1185">Reference proteome</keyword>
<name>A0A8S3V0N4_MYTED</name>
<evidence type="ECO:0000256" key="1">
    <source>
        <dbReference type="SAM" id="MobiDB-lite"/>
    </source>
</evidence>
<evidence type="ECO:0000256" key="2">
    <source>
        <dbReference type="SAM" id="Phobius"/>
    </source>
</evidence>
<organism evidence="3 4">
    <name type="scientific">Mytilus edulis</name>
    <name type="common">Blue mussel</name>
    <dbReference type="NCBI Taxonomy" id="6550"/>
    <lineage>
        <taxon>Eukaryota</taxon>
        <taxon>Metazoa</taxon>
        <taxon>Spiralia</taxon>
        <taxon>Lophotrochozoa</taxon>
        <taxon>Mollusca</taxon>
        <taxon>Bivalvia</taxon>
        <taxon>Autobranchia</taxon>
        <taxon>Pteriomorphia</taxon>
        <taxon>Mytilida</taxon>
        <taxon>Mytiloidea</taxon>
        <taxon>Mytilidae</taxon>
        <taxon>Mytilinae</taxon>
        <taxon>Mytilus</taxon>
    </lineage>
</organism>